<organism evidence="6 7">
    <name type="scientific">Nonomuraea spiralis</name>
    <dbReference type="NCBI Taxonomy" id="46182"/>
    <lineage>
        <taxon>Bacteria</taxon>
        <taxon>Bacillati</taxon>
        <taxon>Actinomycetota</taxon>
        <taxon>Actinomycetes</taxon>
        <taxon>Streptosporangiales</taxon>
        <taxon>Streptosporangiaceae</taxon>
        <taxon>Nonomuraea</taxon>
    </lineage>
</organism>
<dbReference type="Gene3D" id="1.10.10.10">
    <property type="entry name" value="Winged helix-like DNA-binding domain superfamily/Winged helix DNA-binding domain"/>
    <property type="match status" value="1"/>
</dbReference>
<keyword evidence="2" id="KW-0808">Transferase</keyword>
<dbReference type="Pfam" id="PF00891">
    <property type="entry name" value="Methyltransf_2"/>
    <property type="match status" value="1"/>
</dbReference>
<keyword evidence="1 6" id="KW-0489">Methyltransferase</keyword>
<dbReference type="InterPro" id="IPR029063">
    <property type="entry name" value="SAM-dependent_MTases_sf"/>
</dbReference>
<dbReference type="SUPFAM" id="SSF53335">
    <property type="entry name" value="S-adenosyl-L-methionine-dependent methyltransferases"/>
    <property type="match status" value="1"/>
</dbReference>
<dbReference type="InterPro" id="IPR012967">
    <property type="entry name" value="COMT_dimerisation"/>
</dbReference>
<proteinExistence type="predicted"/>
<dbReference type="GO" id="GO:0008168">
    <property type="term" value="F:methyltransferase activity"/>
    <property type="evidence" value="ECO:0007669"/>
    <property type="project" value="UniProtKB-KW"/>
</dbReference>
<keyword evidence="7" id="KW-1185">Reference proteome</keyword>
<dbReference type="SUPFAM" id="SSF46785">
    <property type="entry name" value="Winged helix' DNA-binding domain"/>
    <property type="match status" value="1"/>
</dbReference>
<dbReference type="InterPro" id="IPR036388">
    <property type="entry name" value="WH-like_DNA-bd_sf"/>
</dbReference>
<evidence type="ECO:0000256" key="2">
    <source>
        <dbReference type="ARBA" id="ARBA00022679"/>
    </source>
</evidence>
<evidence type="ECO:0000313" key="7">
    <source>
        <dbReference type="Proteomes" id="UP001589647"/>
    </source>
</evidence>
<protein>
    <submittedName>
        <fullName evidence="6">Methyltransferase</fullName>
    </submittedName>
</protein>
<sequence>MAVRVAATLRLTDLLAGDALPVEELARRTGSDADALGRVLRHLVCHGVYTEPGPGVFAVNGPAELLASGHPSMMRERLDLDGFGGQMDVAFTGLLHTVRTGGPAWEAVFGVPIWSHLAEHRKLGESFDGLMAGGAEDLSDVVEGYDWSGVGHVVDVGGGTGALIAEVLSARPGLRATLVDLPDTLERGRSFLAGRGLDGRCEFAGQSFFEPLPAGGDVYVLRRVIHDWGDKDAERILRRCADAAGPRGRVVMIESRGGSGDDPAMFAEMNLRMLVLSGGRERTVGDYAAIATGAGLDVAGVHDTPLGNVILDCTPRNV</sequence>
<dbReference type="PIRSF" id="PIRSF005739">
    <property type="entry name" value="O-mtase"/>
    <property type="match status" value="1"/>
</dbReference>
<dbReference type="InterPro" id="IPR036390">
    <property type="entry name" value="WH_DNA-bd_sf"/>
</dbReference>
<dbReference type="PROSITE" id="PS51683">
    <property type="entry name" value="SAM_OMT_II"/>
    <property type="match status" value="1"/>
</dbReference>
<dbReference type="Proteomes" id="UP001589647">
    <property type="component" value="Unassembled WGS sequence"/>
</dbReference>
<evidence type="ECO:0000313" key="6">
    <source>
        <dbReference type="EMBL" id="MFB9208090.1"/>
    </source>
</evidence>
<dbReference type="Gene3D" id="3.40.50.150">
    <property type="entry name" value="Vaccinia Virus protein VP39"/>
    <property type="match status" value="1"/>
</dbReference>
<keyword evidence="3" id="KW-0949">S-adenosyl-L-methionine</keyword>
<feature type="domain" description="O-methyltransferase dimerisation" evidence="5">
    <location>
        <begin position="1"/>
        <end position="57"/>
    </location>
</feature>
<evidence type="ECO:0000259" key="4">
    <source>
        <dbReference type="Pfam" id="PF00891"/>
    </source>
</evidence>
<dbReference type="GO" id="GO:0032259">
    <property type="term" value="P:methylation"/>
    <property type="evidence" value="ECO:0007669"/>
    <property type="project" value="UniProtKB-KW"/>
</dbReference>
<dbReference type="PANTHER" id="PTHR43712">
    <property type="entry name" value="PUTATIVE (AFU_ORTHOLOGUE AFUA_4G14580)-RELATED"/>
    <property type="match status" value="1"/>
</dbReference>
<name>A0ABV5IVW0_9ACTN</name>
<dbReference type="InterPro" id="IPR001077">
    <property type="entry name" value="COMT_C"/>
</dbReference>
<dbReference type="EMBL" id="JBHMEI010000067">
    <property type="protein sequence ID" value="MFB9208090.1"/>
    <property type="molecule type" value="Genomic_DNA"/>
</dbReference>
<reference evidence="6 7" key="1">
    <citation type="submission" date="2024-09" db="EMBL/GenBank/DDBJ databases">
        <authorList>
            <person name="Sun Q."/>
            <person name="Mori K."/>
        </authorList>
    </citation>
    <scope>NUCLEOTIDE SEQUENCE [LARGE SCALE GENOMIC DNA]</scope>
    <source>
        <strain evidence="6 7">CCM 3426</strain>
    </source>
</reference>
<comment type="caution">
    <text evidence="6">The sequence shown here is derived from an EMBL/GenBank/DDBJ whole genome shotgun (WGS) entry which is preliminary data.</text>
</comment>
<evidence type="ECO:0000259" key="5">
    <source>
        <dbReference type="Pfam" id="PF08100"/>
    </source>
</evidence>
<accession>A0ABV5IVW0</accession>
<evidence type="ECO:0000256" key="3">
    <source>
        <dbReference type="ARBA" id="ARBA00022691"/>
    </source>
</evidence>
<gene>
    <name evidence="6" type="ORF">ACFFV7_43400</name>
</gene>
<dbReference type="Gene3D" id="1.10.287.1350">
    <property type="match status" value="1"/>
</dbReference>
<dbReference type="Pfam" id="PF08100">
    <property type="entry name" value="Dimerisation"/>
    <property type="match status" value="1"/>
</dbReference>
<dbReference type="PANTHER" id="PTHR43712:SF2">
    <property type="entry name" value="O-METHYLTRANSFERASE CICE"/>
    <property type="match status" value="1"/>
</dbReference>
<evidence type="ECO:0000256" key="1">
    <source>
        <dbReference type="ARBA" id="ARBA00022603"/>
    </source>
</evidence>
<dbReference type="RefSeq" id="WP_189648519.1">
    <property type="nucleotide sequence ID" value="NZ_BMRC01000007.1"/>
</dbReference>
<feature type="domain" description="O-methyltransferase C-terminal" evidence="4">
    <location>
        <begin position="93"/>
        <end position="296"/>
    </location>
</feature>
<dbReference type="InterPro" id="IPR016461">
    <property type="entry name" value="COMT-like"/>
</dbReference>